<feature type="binding site" evidence="10">
    <location>
        <position position="66"/>
    </location>
    <ligand>
        <name>thiamine diphosphate</name>
        <dbReference type="ChEBI" id="CHEBI:58937"/>
    </ligand>
</feature>
<keyword evidence="6 9" id="KW-0560">Oxidoreductase</keyword>
<dbReference type="NCBIfam" id="TIGR02176">
    <property type="entry name" value="pyruv_ox_red"/>
    <property type="match status" value="1"/>
</dbReference>
<evidence type="ECO:0000313" key="14">
    <source>
        <dbReference type="EMBL" id="MBO8432396.1"/>
    </source>
</evidence>
<dbReference type="FunFam" id="3.40.50.970:FF:000012">
    <property type="entry name" value="Pyruvate:ferredoxin (Flavodoxin) oxidoreductase"/>
    <property type="match status" value="1"/>
</dbReference>
<dbReference type="InterPro" id="IPR011895">
    <property type="entry name" value="Pyrv_flavodox_OxRed"/>
</dbReference>
<feature type="site" description="Important for catalytic activity" evidence="11">
    <location>
        <position position="1003"/>
    </location>
</feature>
<feature type="binding site" evidence="12">
    <location>
        <position position="756"/>
    </location>
    <ligand>
        <name>[4Fe-4S] cluster</name>
        <dbReference type="ChEBI" id="CHEBI:49883"/>
        <label>2</label>
    </ligand>
</feature>
<evidence type="ECO:0000256" key="6">
    <source>
        <dbReference type="ARBA" id="ARBA00023002"/>
    </source>
</evidence>
<organism evidence="14 15">
    <name type="scientific">Candidatus Pullibacteroides excrementavium</name>
    <dbReference type="NCBI Taxonomy" id="2840905"/>
    <lineage>
        <taxon>Bacteria</taxon>
        <taxon>Pseudomonadati</taxon>
        <taxon>Bacteroidota</taxon>
        <taxon>Bacteroidia</taxon>
        <taxon>Bacteroidales</taxon>
        <taxon>Candidatus Pullibacteroides</taxon>
    </lineage>
</organism>
<dbReference type="GO" id="GO:0005506">
    <property type="term" value="F:iron ion binding"/>
    <property type="evidence" value="ECO:0007669"/>
    <property type="project" value="InterPro"/>
</dbReference>
<dbReference type="Gene3D" id="3.40.920.10">
    <property type="entry name" value="Pyruvate-ferredoxin oxidoreductase, PFOR, domain III"/>
    <property type="match status" value="1"/>
</dbReference>
<dbReference type="EMBL" id="JADIMZ010000055">
    <property type="protein sequence ID" value="MBO8432396.1"/>
    <property type="molecule type" value="Genomic_DNA"/>
</dbReference>
<evidence type="ECO:0000256" key="8">
    <source>
        <dbReference type="ARBA" id="ARBA00023014"/>
    </source>
</evidence>
<feature type="binding site" evidence="12">
    <location>
        <position position="818"/>
    </location>
    <ligand>
        <name>[4Fe-4S] cluster</name>
        <dbReference type="ChEBI" id="CHEBI:49883"/>
        <label>3</label>
    </ligand>
</feature>
<dbReference type="PANTHER" id="PTHR32154:SF0">
    <property type="entry name" value="PYRUVATE-FLAVODOXIN OXIDOREDUCTASE-RELATED"/>
    <property type="match status" value="1"/>
</dbReference>
<dbReference type="Pfam" id="PF12838">
    <property type="entry name" value="Fer4_7"/>
    <property type="match status" value="1"/>
</dbReference>
<feature type="binding site" evidence="12">
    <location>
        <position position="760"/>
    </location>
    <ligand>
        <name>[4Fe-4S] cluster</name>
        <dbReference type="ChEBI" id="CHEBI:49883"/>
        <label>1</label>
    </ligand>
</feature>
<accession>A0A9D9H101</accession>
<dbReference type="InterPro" id="IPR019456">
    <property type="entry name" value="Pyrv-flavodox_OxRtase_EKR"/>
</dbReference>
<reference evidence="14" key="1">
    <citation type="submission" date="2020-10" db="EMBL/GenBank/DDBJ databases">
        <authorList>
            <person name="Gilroy R."/>
        </authorList>
    </citation>
    <scope>NUCLEOTIDE SEQUENCE</scope>
    <source>
        <strain evidence="14">2889</strain>
    </source>
</reference>
<evidence type="ECO:0000256" key="3">
    <source>
        <dbReference type="ARBA" id="ARBA00022485"/>
    </source>
</evidence>
<feature type="binding site" evidence="12">
    <location>
        <position position="846"/>
    </location>
    <ligand>
        <name>[4Fe-4S] cluster</name>
        <dbReference type="ChEBI" id="CHEBI:49883"/>
        <label>3</label>
    </ligand>
</feature>
<feature type="binding site" evidence="10">
    <location>
        <position position="33"/>
    </location>
    <ligand>
        <name>pyruvate</name>
        <dbReference type="ChEBI" id="CHEBI:15361"/>
    </ligand>
</feature>
<feature type="binding site" evidence="12">
    <location>
        <position position="700"/>
    </location>
    <ligand>
        <name>[4Fe-4S] cluster</name>
        <dbReference type="ChEBI" id="CHEBI:49883"/>
        <label>1</label>
    </ligand>
</feature>
<feature type="domain" description="4Fe-4S ferredoxin-type" evidence="13">
    <location>
        <begin position="741"/>
        <end position="772"/>
    </location>
</feature>
<evidence type="ECO:0000259" key="13">
    <source>
        <dbReference type="PROSITE" id="PS51379"/>
    </source>
</evidence>
<keyword evidence="14" id="KW-0670">Pyruvate</keyword>
<dbReference type="Gene3D" id="3.30.70.20">
    <property type="match status" value="1"/>
</dbReference>
<dbReference type="InterPro" id="IPR017896">
    <property type="entry name" value="4Fe4S_Fe-S-bd"/>
</dbReference>
<evidence type="ECO:0000256" key="7">
    <source>
        <dbReference type="ARBA" id="ARBA00023004"/>
    </source>
</evidence>
<evidence type="ECO:0000256" key="10">
    <source>
        <dbReference type="PIRSR" id="PIRSR000159-1"/>
    </source>
</evidence>
<dbReference type="GO" id="GO:0022900">
    <property type="term" value="P:electron transport chain"/>
    <property type="evidence" value="ECO:0007669"/>
    <property type="project" value="InterPro"/>
</dbReference>
<feature type="binding site" evidence="12">
    <location>
        <position position="694"/>
    </location>
    <ligand>
        <name>[4Fe-4S] cluster</name>
        <dbReference type="ChEBI" id="CHEBI:49883"/>
        <label>1</label>
    </ligand>
</feature>
<feature type="site" description="Important for catalytic activity" evidence="11">
    <location>
        <position position="66"/>
    </location>
</feature>
<dbReference type="PROSITE" id="PS51379">
    <property type="entry name" value="4FE4S_FER_2"/>
    <property type="match status" value="2"/>
</dbReference>
<dbReference type="InterPro" id="IPR017900">
    <property type="entry name" value="4Fe4S_Fe_S_CS"/>
</dbReference>
<evidence type="ECO:0000256" key="2">
    <source>
        <dbReference type="ARBA" id="ARBA00022448"/>
    </source>
</evidence>
<dbReference type="AlphaFoldDB" id="A0A9D9H101"/>
<dbReference type="FunFam" id="3.40.50.920:FF:000007">
    <property type="entry name" value="Pyruvate:ferredoxin (Flavodoxin) oxidoreductase"/>
    <property type="match status" value="1"/>
</dbReference>
<feature type="binding site" evidence="12">
    <location>
        <position position="750"/>
    </location>
    <ligand>
        <name>[4Fe-4S] cluster</name>
        <dbReference type="ChEBI" id="CHEBI:49883"/>
        <label>2</label>
    </ligand>
</feature>
<keyword evidence="3 12" id="KW-0004">4Fe-4S</keyword>
<dbReference type="Pfam" id="PF01558">
    <property type="entry name" value="POR"/>
    <property type="match status" value="1"/>
</dbReference>
<dbReference type="InterPro" id="IPR019752">
    <property type="entry name" value="Pyrv/ketoisovalerate_OxRed_cat"/>
</dbReference>
<dbReference type="FunFam" id="3.40.920.10:FF:000001">
    <property type="entry name" value="Pyruvate:ferredoxin (Flavodoxin) oxidoreductase"/>
    <property type="match status" value="1"/>
</dbReference>
<dbReference type="Gene3D" id="3.40.50.920">
    <property type="match status" value="1"/>
</dbReference>
<dbReference type="Gene3D" id="3.40.50.970">
    <property type="match status" value="2"/>
</dbReference>
<dbReference type="InterPro" id="IPR009014">
    <property type="entry name" value="Transketo_C/PFOR_II"/>
</dbReference>
<dbReference type="InterPro" id="IPR011766">
    <property type="entry name" value="TPP_enzyme_TPP-bd"/>
</dbReference>
<keyword evidence="5 9" id="KW-0249">Electron transport</keyword>
<feature type="binding site" evidence="10">
    <location>
        <begin position="969"/>
        <end position="972"/>
    </location>
    <ligand>
        <name>thiamine diphosphate</name>
        <dbReference type="ChEBI" id="CHEBI:58937"/>
    </ligand>
</feature>
<feature type="binding site" evidence="12">
    <location>
        <position position="697"/>
    </location>
    <ligand>
        <name>[4Fe-4S] cluster</name>
        <dbReference type="ChEBI" id="CHEBI:49883"/>
        <label>1</label>
    </ligand>
</feature>
<feature type="binding site" evidence="12">
    <location>
        <position position="821"/>
    </location>
    <ligand>
        <name>[4Fe-4S] cluster</name>
        <dbReference type="ChEBI" id="CHEBI:49883"/>
        <label>3</label>
    </ligand>
</feature>
<dbReference type="CDD" id="cd03377">
    <property type="entry name" value="TPP_PFOR_PNO"/>
    <property type="match status" value="1"/>
</dbReference>
<evidence type="ECO:0000256" key="11">
    <source>
        <dbReference type="PIRSR" id="PIRSR000159-2"/>
    </source>
</evidence>
<dbReference type="GO" id="GO:0044281">
    <property type="term" value="P:small molecule metabolic process"/>
    <property type="evidence" value="ECO:0007669"/>
    <property type="project" value="UniProtKB-ARBA"/>
</dbReference>
<feature type="domain" description="4Fe-4S ferredoxin-type" evidence="13">
    <location>
        <begin position="685"/>
        <end position="714"/>
    </location>
</feature>
<dbReference type="Proteomes" id="UP000823612">
    <property type="component" value="Unassembled WGS sequence"/>
</dbReference>
<dbReference type="GO" id="GO:0006979">
    <property type="term" value="P:response to oxidative stress"/>
    <property type="evidence" value="ECO:0007669"/>
    <property type="project" value="TreeGrafter"/>
</dbReference>
<dbReference type="Pfam" id="PF02775">
    <property type="entry name" value="TPP_enzyme_C"/>
    <property type="match status" value="1"/>
</dbReference>
<dbReference type="PANTHER" id="PTHR32154">
    <property type="entry name" value="PYRUVATE-FLAVODOXIN OXIDOREDUCTASE-RELATED"/>
    <property type="match status" value="1"/>
</dbReference>
<keyword evidence="8 12" id="KW-0411">Iron-sulfur</keyword>
<feature type="binding site" evidence="10">
    <location>
        <begin position="998"/>
        <end position="1003"/>
    </location>
    <ligand>
        <name>thiamine diphosphate</name>
        <dbReference type="ChEBI" id="CHEBI:58937"/>
    </ligand>
</feature>
<evidence type="ECO:0000256" key="12">
    <source>
        <dbReference type="PIRSR" id="PIRSR000159-50"/>
    </source>
</evidence>
<feature type="site" description="Important for catalytic activity" evidence="11">
    <location>
        <position position="116"/>
    </location>
</feature>
<dbReference type="InterPro" id="IPR002880">
    <property type="entry name" value="Pyrv_Fd/Flavodoxin_OxRdtase_N"/>
</dbReference>
<feature type="site" description="Important for catalytic activity" evidence="11">
    <location>
        <position position="33"/>
    </location>
</feature>
<dbReference type="PROSITE" id="PS00198">
    <property type="entry name" value="4FE4S_FER_1"/>
    <property type="match status" value="1"/>
</dbReference>
<evidence type="ECO:0000313" key="15">
    <source>
        <dbReference type="Proteomes" id="UP000823612"/>
    </source>
</evidence>
<dbReference type="Pfam" id="PF01855">
    <property type="entry name" value="POR_N"/>
    <property type="match status" value="1"/>
</dbReference>
<dbReference type="Pfam" id="PF10371">
    <property type="entry name" value="EKR"/>
    <property type="match status" value="1"/>
</dbReference>
<dbReference type="Pfam" id="PF17147">
    <property type="entry name" value="PFOR_II"/>
    <property type="match status" value="1"/>
</dbReference>
<dbReference type="InterPro" id="IPR033412">
    <property type="entry name" value="PFOR_II"/>
</dbReference>
<evidence type="ECO:0000256" key="4">
    <source>
        <dbReference type="ARBA" id="ARBA00022723"/>
    </source>
</evidence>
<feature type="binding site" evidence="12">
    <location>
        <position position="1078"/>
    </location>
    <ligand>
        <name>[4Fe-4S] cluster</name>
        <dbReference type="ChEBI" id="CHEBI:49883"/>
        <label>3</label>
    </ligand>
</feature>
<dbReference type="InterPro" id="IPR050722">
    <property type="entry name" value="Pyruvate:ferred/Flavod_OxRd"/>
</dbReference>
<dbReference type="SUPFAM" id="SSF53323">
    <property type="entry name" value="Pyruvate-ferredoxin oxidoreductase, PFOR, domain III"/>
    <property type="match status" value="1"/>
</dbReference>
<proteinExistence type="inferred from homology"/>
<reference evidence="14" key="2">
    <citation type="journal article" date="2021" name="PeerJ">
        <title>Extensive microbial diversity within the chicken gut microbiome revealed by metagenomics and culture.</title>
        <authorList>
            <person name="Gilroy R."/>
            <person name="Ravi A."/>
            <person name="Getino M."/>
            <person name="Pursley I."/>
            <person name="Horton D.L."/>
            <person name="Alikhan N.F."/>
            <person name="Baker D."/>
            <person name="Gharbi K."/>
            <person name="Hall N."/>
            <person name="Watson M."/>
            <person name="Adriaenssens E.M."/>
            <person name="Foster-Nyarko E."/>
            <person name="Jarju S."/>
            <person name="Secka A."/>
            <person name="Antonio M."/>
            <person name="Oren A."/>
            <person name="Chaudhuri R.R."/>
            <person name="La Ragione R."/>
            <person name="Hildebrand F."/>
            <person name="Pallen M.J."/>
        </authorList>
    </citation>
    <scope>NUCLEOTIDE SEQUENCE</scope>
    <source>
        <strain evidence="14">2889</strain>
    </source>
</reference>
<sequence>MAKEKKFMTCDGNEATAYVASMFSEVAAIYPITPSSPMAEHIDEWASQGRTNMFGEKVKVVEMQSEAGASGAVHGSLQAGALTTTYTASQGLLLMIPNMYKIAGELLPGVFHVSARALASHALSIFGDHQDIYATRQTGFAFLASSSVQECMDLAGVAHLSAIKSRVPFCHFFDGFRTSHEIQKIEAIDMEDLKALVDMDALQAYRKRALNPEHPVTRGTAQNPDVYFQAREACNPYYDAVPDIVNDYMQKISALTGRTYKPFTYYGDPNAEYVVVAMGSITETLIETIDYLAAQGKKNVGLITVHLFRPFSAKYLLDVMPKTAKRLCVLDRSKEPGASGEALYLDVVEVLSHVANHPEVICGRYGLSSKDTTPAHMLSVIENMQLDKPMNKFTVGIVDDLTHHSLPVLPEISTSPEGTYSCKFYGLGADGTVGANKNTIKIIGGTTDKYCQAYFSYDSKKSGGFTCSHLRFGDKKIMSPYLVTTPDFVACHVANYIFKYPMLKGLKKGGNFLLNSWWDVEETKRQLPNAMKKYMAENDINFYIINATKIAEEIGLGNRTNTILQSAFFKISGVIPYEKAVEEMKKAIVKSYGKKGENIVNMNFAAVDRGADYVKVEIPADWKNLEDDGKIGKREGERPDFIKNIVDVVNDQKGDDLPVSAFKDMADGTFPAGTSRYEKRGIASHVPAWDSTKCIQCNQCSYVCPHAAIRPFVMTEAEVAGLPAGTATIKAIGKEFEGMQFRMQVSVLDCTGCGNCVDVCPAKEKALSMRPLLEQEDQAKVWDYMVDHVSNKAERVDVAKTVKNSQFAQPLFEFSGACAGCGETPYIKLITQLFGDRMMVANATGCSSIYGGSFPSSPYCTNSCGCGPAWANSLFEDNAEYGLGMATAVRQMRDRLQMLMKQAMEDPKCPDSTKELFNTWIENREDAEKTKEVTPKIREALKGVDCPVCKQILELSQYLIKKSQWIFGGDGWAYDIGYGGLDHVLASGENVNVLVLDTEVYSNTGGQASKSTPMGAIAQFAASGKRVRKKDLGAIAMTYGYVYVAQVAMGANQAQYLKVLREAEAYQGPSLIIAYAPCINHGVKAGMGHSQLEEKKAVECGYWHLWHYNPELAKAGQNPFTLDSKEPDWSKFNDFINGEVRFNSLKKLFPAEADELFKACQDNAQWRYNQYKRFAAEDWSNNVGK</sequence>
<gene>
    <name evidence="14" type="primary">nifJ</name>
    <name evidence="14" type="ORF">IAB08_03765</name>
</gene>
<dbReference type="InterPro" id="IPR002869">
    <property type="entry name" value="Pyrv_flavodox_OxRed_cen"/>
</dbReference>
<dbReference type="SUPFAM" id="SSF52922">
    <property type="entry name" value="TK C-terminal domain-like"/>
    <property type="match status" value="1"/>
</dbReference>
<dbReference type="SUPFAM" id="SSF54862">
    <property type="entry name" value="4Fe-4S ferredoxins"/>
    <property type="match status" value="1"/>
</dbReference>
<comment type="similarity">
    <text evidence="1 9">Belongs to the pyruvate:ferredoxin/flavodoxin oxidoreductase family.</text>
</comment>
<keyword evidence="7 12" id="KW-0408">Iron</keyword>
<dbReference type="SUPFAM" id="SSF52518">
    <property type="entry name" value="Thiamin diphosphate-binding fold (THDP-binding)"/>
    <property type="match status" value="2"/>
</dbReference>
<dbReference type="CDD" id="cd07034">
    <property type="entry name" value="TPP_PYR_PFOR_IOR-alpha_like"/>
    <property type="match status" value="1"/>
</dbReference>
<feature type="binding site" evidence="10">
    <location>
        <position position="116"/>
    </location>
    <ligand>
        <name>pyruvate</name>
        <dbReference type="ChEBI" id="CHEBI:15361"/>
    </ligand>
</feature>
<feature type="binding site" evidence="12">
    <location>
        <position position="753"/>
    </location>
    <ligand>
        <name>[4Fe-4S] cluster</name>
        <dbReference type="ChEBI" id="CHEBI:49883"/>
        <label>2</label>
    </ligand>
</feature>
<comment type="caution">
    <text evidence="14">The sequence shown here is derived from an EMBL/GenBank/DDBJ whole genome shotgun (WGS) entry which is preliminary data.</text>
</comment>
<dbReference type="InterPro" id="IPR029061">
    <property type="entry name" value="THDP-binding"/>
</dbReference>
<dbReference type="FunFam" id="3.40.50.970:FF:000041">
    <property type="entry name" value="Pyruvate:ferredoxin (Flavodoxin) oxidoreductase"/>
    <property type="match status" value="1"/>
</dbReference>
<feature type="binding site" evidence="10">
    <location>
        <position position="846"/>
    </location>
    <ligand>
        <name>thiamine diphosphate</name>
        <dbReference type="ChEBI" id="CHEBI:58937"/>
    </ligand>
</feature>
<dbReference type="SMART" id="SM00890">
    <property type="entry name" value="EKR"/>
    <property type="match status" value="1"/>
</dbReference>
<name>A0A9D9H101_9BACT</name>
<keyword evidence="2 9" id="KW-0813">Transport</keyword>
<dbReference type="FunFam" id="3.30.70.20:FF:000022">
    <property type="entry name" value="Pyruvate:ferredoxin (Flavodoxin) oxidoreductase"/>
    <property type="match status" value="1"/>
</dbReference>
<dbReference type="GO" id="GO:0051539">
    <property type="term" value="F:4 iron, 4 sulfur cluster binding"/>
    <property type="evidence" value="ECO:0007669"/>
    <property type="project" value="UniProtKB-KW"/>
</dbReference>
<feature type="binding site" evidence="10">
    <location>
        <position position="823"/>
    </location>
    <ligand>
        <name>thiamine diphosphate</name>
        <dbReference type="ChEBI" id="CHEBI:58937"/>
    </ligand>
</feature>
<dbReference type="Gene3D" id="4.10.780.10">
    <property type="entry name" value="Pyruvate-flavodoxin oxidoreductase, EKR domain"/>
    <property type="match status" value="1"/>
</dbReference>
<evidence type="ECO:0000256" key="9">
    <source>
        <dbReference type="PIRNR" id="PIRNR000159"/>
    </source>
</evidence>
<protein>
    <submittedName>
        <fullName evidence="14">Pyruvate:ferredoxin (Flavodoxin) oxidoreductase</fullName>
    </submittedName>
</protein>
<comment type="cofactor">
    <cofactor evidence="12">
        <name>[4Fe-4S] cluster</name>
        <dbReference type="ChEBI" id="CHEBI:49883"/>
    </cofactor>
    <text evidence="12">Binds 3 [4Fe-4S] clusters per subunit.</text>
</comment>
<dbReference type="GO" id="GO:0016903">
    <property type="term" value="F:oxidoreductase activity, acting on the aldehyde or oxo group of donors"/>
    <property type="evidence" value="ECO:0007669"/>
    <property type="project" value="InterPro"/>
</dbReference>
<evidence type="ECO:0000256" key="5">
    <source>
        <dbReference type="ARBA" id="ARBA00022982"/>
    </source>
</evidence>
<dbReference type="GO" id="GO:0030976">
    <property type="term" value="F:thiamine pyrophosphate binding"/>
    <property type="evidence" value="ECO:0007669"/>
    <property type="project" value="InterPro"/>
</dbReference>
<feature type="binding site" evidence="12">
    <location>
        <position position="704"/>
    </location>
    <ligand>
        <name>[4Fe-4S] cluster</name>
        <dbReference type="ChEBI" id="CHEBI:49883"/>
        <label>2</label>
    </ligand>
</feature>
<keyword evidence="4 12" id="KW-0479">Metal-binding</keyword>
<evidence type="ECO:0000256" key="1">
    <source>
        <dbReference type="ARBA" id="ARBA00009032"/>
    </source>
</evidence>
<dbReference type="InterPro" id="IPR037112">
    <property type="entry name" value="Pyrv-flavodox_OxR_EKR_sf"/>
</dbReference>
<dbReference type="PIRSF" id="PIRSF000159">
    <property type="entry name" value="NifJ"/>
    <property type="match status" value="1"/>
</dbReference>